<dbReference type="InterPro" id="IPR015424">
    <property type="entry name" value="PyrdxlP-dep_Trfase"/>
</dbReference>
<dbReference type="GO" id="GO:0030170">
    <property type="term" value="F:pyridoxal phosphate binding"/>
    <property type="evidence" value="ECO:0007669"/>
    <property type="project" value="TreeGrafter"/>
</dbReference>
<evidence type="ECO:0000259" key="3">
    <source>
        <dbReference type="Pfam" id="PF00464"/>
    </source>
</evidence>
<proteinExistence type="predicted"/>
<keyword evidence="2" id="KW-0663">Pyridoxal phosphate</keyword>
<dbReference type="GO" id="GO:0046653">
    <property type="term" value="P:tetrahydrofolate metabolic process"/>
    <property type="evidence" value="ECO:0007669"/>
    <property type="project" value="TreeGrafter"/>
</dbReference>
<dbReference type="SUPFAM" id="SSF53383">
    <property type="entry name" value="PLP-dependent transferases"/>
    <property type="match status" value="1"/>
</dbReference>
<dbReference type="InterPro" id="IPR015422">
    <property type="entry name" value="PyrdxlP-dep_Trfase_small"/>
</dbReference>
<dbReference type="AlphaFoldDB" id="A0A382XHE9"/>
<dbReference type="Gene3D" id="3.40.640.10">
    <property type="entry name" value="Type I PLP-dependent aspartate aminotransferase-like (Major domain)"/>
    <property type="match status" value="1"/>
</dbReference>
<feature type="domain" description="Serine hydroxymethyltransferase-like" evidence="3">
    <location>
        <begin position="2"/>
        <end position="166"/>
    </location>
</feature>
<evidence type="ECO:0000256" key="2">
    <source>
        <dbReference type="ARBA" id="ARBA00022898"/>
    </source>
</evidence>
<reference evidence="4" key="1">
    <citation type="submission" date="2018-05" db="EMBL/GenBank/DDBJ databases">
        <authorList>
            <person name="Lanie J.A."/>
            <person name="Ng W.-L."/>
            <person name="Kazmierczak K.M."/>
            <person name="Andrzejewski T.M."/>
            <person name="Davidsen T.M."/>
            <person name="Wayne K.J."/>
            <person name="Tettelin H."/>
            <person name="Glass J.I."/>
            <person name="Rusch D."/>
            <person name="Podicherti R."/>
            <person name="Tsui H.-C.T."/>
            <person name="Winkler M.E."/>
        </authorList>
    </citation>
    <scope>NUCLEOTIDE SEQUENCE</scope>
</reference>
<comment type="cofactor">
    <cofactor evidence="1">
        <name>pyridoxal 5'-phosphate</name>
        <dbReference type="ChEBI" id="CHEBI:597326"/>
    </cofactor>
</comment>
<dbReference type="PANTHER" id="PTHR11680:SF50">
    <property type="entry name" value="SERINE HYDROXYMETHYLTRANSFERASE"/>
    <property type="match status" value="1"/>
</dbReference>
<dbReference type="InterPro" id="IPR049943">
    <property type="entry name" value="Ser_HO-MeTrfase-like"/>
</dbReference>
<feature type="non-terminal residue" evidence="4">
    <location>
        <position position="166"/>
    </location>
</feature>
<dbReference type="EMBL" id="UINC01167705">
    <property type="protein sequence ID" value="SVD70363.1"/>
    <property type="molecule type" value="Genomic_DNA"/>
</dbReference>
<protein>
    <recommendedName>
        <fullName evidence="3">Serine hydroxymethyltransferase-like domain-containing protein</fullName>
    </recommendedName>
</protein>
<dbReference type="GO" id="GO:0019264">
    <property type="term" value="P:glycine biosynthetic process from serine"/>
    <property type="evidence" value="ECO:0007669"/>
    <property type="project" value="TreeGrafter"/>
</dbReference>
<gene>
    <name evidence="4" type="ORF">METZ01_LOCUS423217</name>
</gene>
<dbReference type="InterPro" id="IPR015421">
    <property type="entry name" value="PyrdxlP-dep_Trfase_major"/>
</dbReference>
<dbReference type="Pfam" id="PF00464">
    <property type="entry name" value="SHMT"/>
    <property type="match status" value="1"/>
</dbReference>
<accession>A0A382XHE9</accession>
<evidence type="ECO:0000313" key="4">
    <source>
        <dbReference type="EMBL" id="SVD70363.1"/>
    </source>
</evidence>
<dbReference type="InterPro" id="IPR039429">
    <property type="entry name" value="SHMT-like_dom"/>
</dbReference>
<dbReference type="GO" id="GO:0004372">
    <property type="term" value="F:glycine hydroxymethyltransferase activity"/>
    <property type="evidence" value="ECO:0007669"/>
    <property type="project" value="TreeGrafter"/>
</dbReference>
<dbReference type="PANTHER" id="PTHR11680">
    <property type="entry name" value="SERINE HYDROXYMETHYLTRANSFERASE"/>
    <property type="match status" value="1"/>
</dbReference>
<evidence type="ECO:0000256" key="1">
    <source>
        <dbReference type="ARBA" id="ARBA00001933"/>
    </source>
</evidence>
<dbReference type="Gene3D" id="3.90.1150.10">
    <property type="entry name" value="Aspartate Aminotransferase, domain 1"/>
    <property type="match status" value="1"/>
</dbReference>
<organism evidence="4">
    <name type="scientific">marine metagenome</name>
    <dbReference type="NCBI Taxonomy" id="408172"/>
    <lineage>
        <taxon>unclassified sequences</taxon>
        <taxon>metagenomes</taxon>
        <taxon>ecological metagenomes</taxon>
    </lineage>
</organism>
<name>A0A382XHE9_9ZZZZ</name>
<dbReference type="GO" id="GO:0005829">
    <property type="term" value="C:cytosol"/>
    <property type="evidence" value="ECO:0007669"/>
    <property type="project" value="TreeGrafter"/>
</dbReference>
<sequence>MDQRISDILSRETSRQDNSIELIASENYASEAVMALSGSIFTNKYAEGYPGKRYYNGCDHMDEIESMAIDEVTRLFSCNFANVQPHCGANANIAVYQAFLETGDKLLGMDLASGGHLSHGSPPNISGKIYQAYNYGVNEEGYLDYDAIMEQAKEIRPQMIVAGASA</sequence>